<sequence length="22" mass="2476">MPPPAPRSIYSLVMSSCWLPQD</sequence>
<name>A0A0A9GKZ8_ARUDO</name>
<dbReference type="AlphaFoldDB" id="A0A0A9GKZ8"/>
<reference evidence="1" key="1">
    <citation type="submission" date="2014-09" db="EMBL/GenBank/DDBJ databases">
        <authorList>
            <person name="Magalhaes I.L.F."/>
            <person name="Oliveira U."/>
            <person name="Santos F.R."/>
            <person name="Vidigal T.H.D.A."/>
            <person name="Brescovit A.D."/>
            <person name="Santos A.J."/>
        </authorList>
    </citation>
    <scope>NUCLEOTIDE SEQUENCE</scope>
    <source>
        <tissue evidence="1">Shoot tissue taken approximately 20 cm above the soil surface</tissue>
    </source>
</reference>
<accession>A0A0A9GKZ8</accession>
<reference evidence="1" key="2">
    <citation type="journal article" date="2015" name="Data Brief">
        <title>Shoot transcriptome of the giant reed, Arundo donax.</title>
        <authorList>
            <person name="Barrero R.A."/>
            <person name="Guerrero F.D."/>
            <person name="Moolhuijzen P."/>
            <person name="Goolsby J.A."/>
            <person name="Tidwell J."/>
            <person name="Bellgard S.E."/>
            <person name="Bellgard M.I."/>
        </authorList>
    </citation>
    <scope>NUCLEOTIDE SEQUENCE</scope>
    <source>
        <tissue evidence="1">Shoot tissue taken approximately 20 cm above the soil surface</tissue>
    </source>
</reference>
<proteinExistence type="predicted"/>
<dbReference type="EMBL" id="GBRH01172769">
    <property type="protein sequence ID" value="JAE25127.1"/>
    <property type="molecule type" value="Transcribed_RNA"/>
</dbReference>
<organism evidence="1">
    <name type="scientific">Arundo donax</name>
    <name type="common">Giant reed</name>
    <name type="synonym">Donax arundinaceus</name>
    <dbReference type="NCBI Taxonomy" id="35708"/>
    <lineage>
        <taxon>Eukaryota</taxon>
        <taxon>Viridiplantae</taxon>
        <taxon>Streptophyta</taxon>
        <taxon>Embryophyta</taxon>
        <taxon>Tracheophyta</taxon>
        <taxon>Spermatophyta</taxon>
        <taxon>Magnoliopsida</taxon>
        <taxon>Liliopsida</taxon>
        <taxon>Poales</taxon>
        <taxon>Poaceae</taxon>
        <taxon>PACMAD clade</taxon>
        <taxon>Arundinoideae</taxon>
        <taxon>Arundineae</taxon>
        <taxon>Arundo</taxon>
    </lineage>
</organism>
<evidence type="ECO:0000313" key="1">
    <source>
        <dbReference type="EMBL" id="JAE25127.1"/>
    </source>
</evidence>
<protein>
    <submittedName>
        <fullName evidence="1">Uncharacterized protein</fullName>
    </submittedName>
</protein>